<evidence type="ECO:0000259" key="4">
    <source>
        <dbReference type="PROSITE" id="PS50089"/>
    </source>
</evidence>
<dbReference type="PANTHER" id="PTHR45676">
    <property type="entry name" value="RING-H2 FINGER PROTEIN ATL51-RELATED"/>
    <property type="match status" value="1"/>
</dbReference>
<evidence type="ECO:0000256" key="1">
    <source>
        <dbReference type="PROSITE-ProRule" id="PRU00175"/>
    </source>
</evidence>
<evidence type="ECO:0000256" key="2">
    <source>
        <dbReference type="SAM" id="MobiDB-lite"/>
    </source>
</evidence>
<keyword evidence="1" id="KW-0479">Metal-binding</keyword>
<keyword evidence="3" id="KW-0812">Transmembrane</keyword>
<dbReference type="Proteomes" id="UP001054252">
    <property type="component" value="Unassembled WGS sequence"/>
</dbReference>
<organism evidence="5 6">
    <name type="scientific">Rubroshorea leprosula</name>
    <dbReference type="NCBI Taxonomy" id="152421"/>
    <lineage>
        <taxon>Eukaryota</taxon>
        <taxon>Viridiplantae</taxon>
        <taxon>Streptophyta</taxon>
        <taxon>Embryophyta</taxon>
        <taxon>Tracheophyta</taxon>
        <taxon>Spermatophyta</taxon>
        <taxon>Magnoliopsida</taxon>
        <taxon>eudicotyledons</taxon>
        <taxon>Gunneridae</taxon>
        <taxon>Pentapetalae</taxon>
        <taxon>rosids</taxon>
        <taxon>malvids</taxon>
        <taxon>Malvales</taxon>
        <taxon>Dipterocarpaceae</taxon>
        <taxon>Rubroshorea</taxon>
    </lineage>
</organism>
<reference evidence="5 6" key="1">
    <citation type="journal article" date="2021" name="Commun. Biol.">
        <title>The genome of Shorea leprosula (Dipterocarpaceae) highlights the ecological relevance of drought in aseasonal tropical rainforests.</title>
        <authorList>
            <person name="Ng K.K.S."/>
            <person name="Kobayashi M.J."/>
            <person name="Fawcett J.A."/>
            <person name="Hatakeyama M."/>
            <person name="Paape T."/>
            <person name="Ng C.H."/>
            <person name="Ang C.C."/>
            <person name="Tnah L.H."/>
            <person name="Lee C.T."/>
            <person name="Nishiyama T."/>
            <person name="Sese J."/>
            <person name="O'Brien M.J."/>
            <person name="Copetti D."/>
            <person name="Mohd Noor M.I."/>
            <person name="Ong R.C."/>
            <person name="Putra M."/>
            <person name="Sireger I.Z."/>
            <person name="Indrioko S."/>
            <person name="Kosugi Y."/>
            <person name="Izuno A."/>
            <person name="Isagi Y."/>
            <person name="Lee S.L."/>
            <person name="Shimizu K.K."/>
        </authorList>
    </citation>
    <scope>NUCLEOTIDE SEQUENCE [LARGE SCALE GENOMIC DNA]</scope>
    <source>
        <strain evidence="5">214</strain>
    </source>
</reference>
<dbReference type="CDD" id="cd16461">
    <property type="entry name" value="RING-H2_EL5-like"/>
    <property type="match status" value="1"/>
</dbReference>
<dbReference type="InterPro" id="IPR013083">
    <property type="entry name" value="Znf_RING/FYVE/PHD"/>
</dbReference>
<proteinExistence type="predicted"/>
<dbReference type="GO" id="GO:0016567">
    <property type="term" value="P:protein ubiquitination"/>
    <property type="evidence" value="ECO:0007669"/>
    <property type="project" value="TreeGrafter"/>
</dbReference>
<dbReference type="PROSITE" id="PS50089">
    <property type="entry name" value="ZF_RING_2"/>
    <property type="match status" value="1"/>
</dbReference>
<feature type="compositionally biased region" description="Polar residues" evidence="2">
    <location>
        <begin position="54"/>
        <end position="65"/>
    </location>
</feature>
<sequence length="175" mass="19153">MPPAAFPDTPRRVDLSLIVLILALMAVIMLPTLIYAFFFAVKFPPWLNSDRNHQQSSDELSTDNSGGPGPGAGSDRVPEPVPGVKYQRESHVKEIGSDCPVCLSIFADGEEVRQLTACKHAFHTTCIDSWLNNHSSCPICRASVTVKKPSGRTAAPRRRDYYSMRQGLPDAASLV</sequence>
<dbReference type="PANTHER" id="PTHR45676:SF88">
    <property type="entry name" value="RING-H2 FINGER PROTEIN ATL33"/>
    <property type="match status" value="1"/>
</dbReference>
<keyword evidence="1" id="KW-0863">Zinc-finger</keyword>
<keyword evidence="3" id="KW-1133">Transmembrane helix</keyword>
<evidence type="ECO:0000256" key="3">
    <source>
        <dbReference type="SAM" id="Phobius"/>
    </source>
</evidence>
<comment type="caution">
    <text evidence="5">The sequence shown here is derived from an EMBL/GenBank/DDBJ whole genome shotgun (WGS) entry which is preliminary data.</text>
</comment>
<dbReference type="GO" id="GO:0008270">
    <property type="term" value="F:zinc ion binding"/>
    <property type="evidence" value="ECO:0007669"/>
    <property type="project" value="UniProtKB-KW"/>
</dbReference>
<dbReference type="AlphaFoldDB" id="A0AAV5KYJ1"/>
<dbReference type="SMART" id="SM00184">
    <property type="entry name" value="RING"/>
    <property type="match status" value="1"/>
</dbReference>
<evidence type="ECO:0000313" key="5">
    <source>
        <dbReference type="EMBL" id="GKV30014.1"/>
    </source>
</evidence>
<keyword evidence="1" id="KW-0862">Zinc</keyword>
<feature type="region of interest" description="Disordered" evidence="2">
    <location>
        <begin position="52"/>
        <end position="82"/>
    </location>
</feature>
<feature type="transmembrane region" description="Helical" evidence="3">
    <location>
        <begin position="15"/>
        <end position="41"/>
    </location>
</feature>
<dbReference type="InterPro" id="IPR001841">
    <property type="entry name" value="Znf_RING"/>
</dbReference>
<evidence type="ECO:0000313" key="6">
    <source>
        <dbReference type="Proteomes" id="UP001054252"/>
    </source>
</evidence>
<accession>A0AAV5KYJ1</accession>
<dbReference type="Gene3D" id="3.30.40.10">
    <property type="entry name" value="Zinc/RING finger domain, C3HC4 (zinc finger)"/>
    <property type="match status" value="1"/>
</dbReference>
<keyword evidence="6" id="KW-1185">Reference proteome</keyword>
<name>A0AAV5KYJ1_9ROSI</name>
<dbReference type="EMBL" id="BPVZ01000085">
    <property type="protein sequence ID" value="GKV30014.1"/>
    <property type="molecule type" value="Genomic_DNA"/>
</dbReference>
<feature type="domain" description="RING-type" evidence="4">
    <location>
        <begin position="99"/>
        <end position="141"/>
    </location>
</feature>
<gene>
    <name evidence="5" type="ORF">SLEP1_g38881</name>
</gene>
<protein>
    <recommendedName>
        <fullName evidence="4">RING-type domain-containing protein</fullName>
    </recommendedName>
</protein>
<dbReference type="SUPFAM" id="SSF57850">
    <property type="entry name" value="RING/U-box"/>
    <property type="match status" value="1"/>
</dbReference>
<dbReference type="Pfam" id="PF13639">
    <property type="entry name" value="zf-RING_2"/>
    <property type="match status" value="1"/>
</dbReference>
<keyword evidence="3" id="KW-0472">Membrane</keyword>